<gene>
    <name evidence="2" type="ORF">BA890_08440</name>
</gene>
<evidence type="ECO:0000259" key="1">
    <source>
        <dbReference type="PROSITE" id="PS51186"/>
    </source>
</evidence>
<dbReference type="KEGG" id="vna:PN96_04890"/>
<dbReference type="AlphaFoldDB" id="A0AAN0Y2L1"/>
<dbReference type="Pfam" id="PF00583">
    <property type="entry name" value="Acetyltransf_1"/>
    <property type="match status" value="1"/>
</dbReference>
<dbReference type="GeneID" id="70912119"/>
<accession>A0AAN0Y2L1</accession>
<dbReference type="Proteomes" id="UP000092741">
    <property type="component" value="Chromosome 1"/>
</dbReference>
<dbReference type="SUPFAM" id="SSF55729">
    <property type="entry name" value="Acyl-CoA N-acyltransferases (Nat)"/>
    <property type="match status" value="1"/>
</dbReference>
<reference evidence="2 3" key="1">
    <citation type="submission" date="2016-07" db="EMBL/GenBank/DDBJ databases">
        <title>Developing Vibrio natriegens as a novel, fast-growing host for biotechnology.</title>
        <authorList>
            <person name="Weinstock M.T."/>
            <person name="Hesek E.D."/>
            <person name="Wilson C.M."/>
            <person name="Gibson D.G."/>
        </authorList>
    </citation>
    <scope>NUCLEOTIDE SEQUENCE [LARGE SCALE GENOMIC DNA]</scope>
    <source>
        <strain evidence="2 3">ATCC 14048</strain>
    </source>
</reference>
<evidence type="ECO:0000313" key="2">
    <source>
        <dbReference type="EMBL" id="ANQ12795.1"/>
    </source>
</evidence>
<protein>
    <submittedName>
        <fullName evidence="2">GCN5 family acetyltransferase</fullName>
    </submittedName>
</protein>
<proteinExistence type="predicted"/>
<organism evidence="2 3">
    <name type="scientific">Vibrio natriegens NBRC 15636 = ATCC 14048 = DSM 759</name>
    <dbReference type="NCBI Taxonomy" id="1219067"/>
    <lineage>
        <taxon>Bacteria</taxon>
        <taxon>Pseudomonadati</taxon>
        <taxon>Pseudomonadota</taxon>
        <taxon>Gammaproteobacteria</taxon>
        <taxon>Vibrionales</taxon>
        <taxon>Vibrionaceae</taxon>
        <taxon>Vibrio</taxon>
    </lineage>
</organism>
<keyword evidence="3" id="KW-1185">Reference proteome</keyword>
<dbReference type="InterPro" id="IPR000182">
    <property type="entry name" value="GNAT_dom"/>
</dbReference>
<dbReference type="RefSeq" id="WP_020336415.1">
    <property type="nucleotide sequence ID" value="NZ_ATFJ01000044.1"/>
</dbReference>
<dbReference type="GO" id="GO:0016747">
    <property type="term" value="F:acyltransferase activity, transferring groups other than amino-acyl groups"/>
    <property type="evidence" value="ECO:0007669"/>
    <property type="project" value="InterPro"/>
</dbReference>
<dbReference type="InterPro" id="IPR016181">
    <property type="entry name" value="Acyl_CoA_acyltransferase"/>
</dbReference>
<dbReference type="CDD" id="cd04301">
    <property type="entry name" value="NAT_SF"/>
    <property type="match status" value="1"/>
</dbReference>
<sequence length="141" mass="16372">MNISFRPTADFSESAEITFNNMRSYYEHYSVDWGQQQILEHIVKLESWDILFDGEVVGAIRLEYDDGHCYLRDLQVRSSFQNKGIGAAALAETARLANEAKLALVRLKVFKISPAYHLYQRSGFKVEKEDDRFYYMSRANS</sequence>
<name>A0AAN0Y2L1_VIBNA</name>
<dbReference type="EMBL" id="CP016345">
    <property type="protein sequence ID" value="ANQ12795.1"/>
    <property type="molecule type" value="Genomic_DNA"/>
</dbReference>
<dbReference type="PROSITE" id="PS51186">
    <property type="entry name" value="GNAT"/>
    <property type="match status" value="1"/>
</dbReference>
<feature type="domain" description="N-acetyltransferase" evidence="1">
    <location>
        <begin position="3"/>
        <end position="141"/>
    </location>
</feature>
<evidence type="ECO:0000313" key="3">
    <source>
        <dbReference type="Proteomes" id="UP000092741"/>
    </source>
</evidence>
<dbReference type="Gene3D" id="3.40.630.30">
    <property type="match status" value="1"/>
</dbReference>